<reference evidence="3" key="1">
    <citation type="submission" date="2020-12" db="EMBL/GenBank/DDBJ databases">
        <title>Geomonas sp. Red875, isolated from river sediment.</title>
        <authorList>
            <person name="Xu Z."/>
            <person name="Zhang Z."/>
            <person name="Masuda Y."/>
            <person name="Itoh H."/>
            <person name="Senoo K."/>
        </authorList>
    </citation>
    <scope>NUCLEOTIDE SEQUENCE</scope>
    <source>
        <strain evidence="3">Red875</strain>
    </source>
</reference>
<accession>A0A8J7S7R7</accession>
<dbReference type="Gene3D" id="3.40.50.720">
    <property type="entry name" value="NAD(P)-binding Rossmann-like Domain"/>
    <property type="match status" value="1"/>
</dbReference>
<dbReference type="AlphaFoldDB" id="A0A8J7S7R7"/>
<dbReference type="SUPFAM" id="SSF51735">
    <property type="entry name" value="NAD(P)-binding Rossmann-fold domains"/>
    <property type="match status" value="1"/>
</dbReference>
<organism evidence="3 4">
    <name type="scientific">Geomesophilobacter sediminis</name>
    <dbReference type="NCBI Taxonomy" id="2798584"/>
    <lineage>
        <taxon>Bacteria</taxon>
        <taxon>Pseudomonadati</taxon>
        <taxon>Thermodesulfobacteriota</taxon>
        <taxon>Desulfuromonadia</taxon>
        <taxon>Geobacterales</taxon>
        <taxon>Geobacteraceae</taxon>
        <taxon>Geomesophilobacter</taxon>
    </lineage>
</organism>
<evidence type="ECO:0000313" key="3">
    <source>
        <dbReference type="EMBL" id="MBJ6727087.1"/>
    </source>
</evidence>
<evidence type="ECO:0000259" key="2">
    <source>
        <dbReference type="Pfam" id="PF22725"/>
    </source>
</evidence>
<dbReference type="RefSeq" id="WP_199386003.1">
    <property type="nucleotide sequence ID" value="NZ_JAEMHM010000020.1"/>
</dbReference>
<dbReference type="Gene3D" id="3.30.360.10">
    <property type="entry name" value="Dihydrodipicolinate Reductase, domain 2"/>
    <property type="match status" value="1"/>
</dbReference>
<dbReference type="Pfam" id="PF01408">
    <property type="entry name" value="GFO_IDH_MocA"/>
    <property type="match status" value="1"/>
</dbReference>
<dbReference type="Pfam" id="PF22725">
    <property type="entry name" value="GFO_IDH_MocA_C3"/>
    <property type="match status" value="1"/>
</dbReference>
<proteinExistence type="predicted"/>
<sequence>MINLAVIGYGYWGPNLIRNLTETAGACVRYCCDTNASRLAEAAVRYPFLKTTQSYQEVLNDPSIDAVVISTPVRTHYEIAKKALEGGKNVLVEKPLTTSVADAEKLVALAEKHNLTFMVDHTFIYTGAVRKIKEIVTSGDVGELYFIDSVRINLGLVQSDVNVLWDLAPHDIAIVEHLVRETPVSVCANGACHVGNGLENVAYLTVYYDSGLIAHFHNNWLSPVKIRSMLFGGSKKTIHYDDMQASDKVKIYDRGVEVTPQENSHDLRVSYRLGDMWAPKLDTTEALQHMATEFVQCIQDGKCPLSDGRSGLNVVRILEASEMSIKHRGKEIKL</sequence>
<dbReference type="GO" id="GO:0000166">
    <property type="term" value="F:nucleotide binding"/>
    <property type="evidence" value="ECO:0007669"/>
    <property type="project" value="InterPro"/>
</dbReference>
<evidence type="ECO:0000313" key="4">
    <source>
        <dbReference type="Proteomes" id="UP000636888"/>
    </source>
</evidence>
<gene>
    <name evidence="3" type="ORF">JFN93_20440</name>
</gene>
<dbReference type="InterPro" id="IPR055170">
    <property type="entry name" value="GFO_IDH_MocA-like_dom"/>
</dbReference>
<dbReference type="PANTHER" id="PTHR43377:SF6">
    <property type="entry name" value="GFO_IDH_MOCA-LIKE OXIDOREDUCTASE N-TERMINAL DOMAIN-CONTAINING PROTEIN"/>
    <property type="match status" value="1"/>
</dbReference>
<keyword evidence="4" id="KW-1185">Reference proteome</keyword>
<feature type="domain" description="GFO/IDH/MocA-like oxidoreductase" evidence="2">
    <location>
        <begin position="129"/>
        <end position="238"/>
    </location>
</feature>
<evidence type="ECO:0000259" key="1">
    <source>
        <dbReference type="Pfam" id="PF01408"/>
    </source>
</evidence>
<comment type="caution">
    <text evidence="3">The sequence shown here is derived from an EMBL/GenBank/DDBJ whole genome shotgun (WGS) entry which is preliminary data.</text>
</comment>
<dbReference type="EMBL" id="JAEMHM010000020">
    <property type="protein sequence ID" value="MBJ6727087.1"/>
    <property type="molecule type" value="Genomic_DNA"/>
</dbReference>
<feature type="domain" description="Gfo/Idh/MocA-like oxidoreductase N-terminal" evidence="1">
    <location>
        <begin position="2"/>
        <end position="121"/>
    </location>
</feature>
<protein>
    <submittedName>
        <fullName evidence="3">Gfo/Idh/MocA family oxidoreductase</fullName>
    </submittedName>
</protein>
<dbReference type="InterPro" id="IPR036291">
    <property type="entry name" value="NAD(P)-bd_dom_sf"/>
</dbReference>
<dbReference type="PANTHER" id="PTHR43377">
    <property type="entry name" value="BILIVERDIN REDUCTASE A"/>
    <property type="match status" value="1"/>
</dbReference>
<dbReference type="SUPFAM" id="SSF55347">
    <property type="entry name" value="Glyceraldehyde-3-phosphate dehydrogenase-like, C-terminal domain"/>
    <property type="match status" value="1"/>
</dbReference>
<name>A0A8J7S7R7_9BACT</name>
<dbReference type="InterPro" id="IPR051450">
    <property type="entry name" value="Gfo/Idh/MocA_Oxidoreductases"/>
</dbReference>
<dbReference type="InterPro" id="IPR000683">
    <property type="entry name" value="Gfo/Idh/MocA-like_OxRdtase_N"/>
</dbReference>
<dbReference type="Proteomes" id="UP000636888">
    <property type="component" value="Unassembled WGS sequence"/>
</dbReference>